<dbReference type="PANTHER" id="PTHR40072">
    <property type="entry name" value="MOLYBDOPTERIN-GUANINE DINUCLEOTIDE BIOSYNTHESIS ADAPTER PROTEIN-RELATED"/>
    <property type="match status" value="1"/>
</dbReference>
<dbReference type="CDD" id="cd03116">
    <property type="entry name" value="MobB"/>
    <property type="match status" value="1"/>
</dbReference>
<proteinExistence type="predicted"/>
<gene>
    <name evidence="2" type="primary">mobB</name>
    <name evidence="2" type="ORF">L0M14_17475</name>
</gene>
<evidence type="ECO:0000313" key="2">
    <source>
        <dbReference type="EMBL" id="UJF31591.1"/>
    </source>
</evidence>
<sequence>MTHIIGFAGYSNSGKTTLISKIVCELQIRGYRVAVLKHDAHGHYKEAEGSDSDVFMKSGADTVVTVSPDAFHMTMKQTDSSLGAAIQSIPKSDYVVIEGFKSEQHPKIAVFRNEMQMSIIEQLDPKPIAAATDMQGLDLNISVFHLNAAAEIVNFLELYFTNK</sequence>
<evidence type="ECO:0000259" key="1">
    <source>
        <dbReference type="Pfam" id="PF03205"/>
    </source>
</evidence>
<dbReference type="Gene3D" id="3.40.50.300">
    <property type="entry name" value="P-loop containing nucleotide triphosphate hydrolases"/>
    <property type="match status" value="1"/>
</dbReference>
<protein>
    <submittedName>
        <fullName evidence="2">Molybdopterin-guanine dinucleotide biosynthesis protein B</fullName>
    </submittedName>
</protein>
<dbReference type="Pfam" id="PF03205">
    <property type="entry name" value="MobB"/>
    <property type="match status" value="1"/>
</dbReference>
<dbReference type="PANTHER" id="PTHR40072:SF1">
    <property type="entry name" value="MOLYBDOPTERIN-GUANINE DINUCLEOTIDE BIOSYNTHESIS ADAPTER PROTEIN"/>
    <property type="match status" value="1"/>
</dbReference>
<feature type="domain" description="Molybdopterin-guanine dinucleotide biosynthesis protein B (MobB)" evidence="1">
    <location>
        <begin position="4"/>
        <end position="133"/>
    </location>
</feature>
<dbReference type="SUPFAM" id="SSF52540">
    <property type="entry name" value="P-loop containing nucleoside triphosphate hydrolases"/>
    <property type="match status" value="1"/>
</dbReference>
<accession>A0ABY3SEH6</accession>
<dbReference type="NCBIfam" id="TIGR00176">
    <property type="entry name" value="mobB"/>
    <property type="match status" value="1"/>
</dbReference>
<organism evidence="2 3">
    <name type="scientific">Paenibacillus hexagrammi</name>
    <dbReference type="NCBI Taxonomy" id="2908839"/>
    <lineage>
        <taxon>Bacteria</taxon>
        <taxon>Bacillati</taxon>
        <taxon>Bacillota</taxon>
        <taxon>Bacilli</taxon>
        <taxon>Bacillales</taxon>
        <taxon>Paenibacillaceae</taxon>
        <taxon>Paenibacillus</taxon>
    </lineage>
</organism>
<keyword evidence="3" id="KW-1185">Reference proteome</keyword>
<evidence type="ECO:0000313" key="3">
    <source>
        <dbReference type="Proteomes" id="UP001649230"/>
    </source>
</evidence>
<dbReference type="Proteomes" id="UP001649230">
    <property type="component" value="Chromosome"/>
</dbReference>
<dbReference type="InterPro" id="IPR052539">
    <property type="entry name" value="MGD_biosynthesis_adapter"/>
</dbReference>
<dbReference type="InterPro" id="IPR027417">
    <property type="entry name" value="P-loop_NTPase"/>
</dbReference>
<dbReference type="RefSeq" id="WP_235117937.1">
    <property type="nucleotide sequence ID" value="NZ_CP090978.1"/>
</dbReference>
<reference evidence="2 3" key="1">
    <citation type="journal article" date="2024" name="Int. J. Syst. Evol. Microbiol.">
        <title>Paenibacillus hexagrammi sp. nov., a novel bacterium isolated from the gut content of Hexagrammos agrammus.</title>
        <authorList>
            <person name="Jung H.K."/>
            <person name="Kim D.G."/>
            <person name="Zin H."/>
            <person name="Park J."/>
            <person name="Jung H."/>
            <person name="Kim Y.O."/>
            <person name="Kong H.J."/>
            <person name="Kim J.W."/>
            <person name="Kim Y.S."/>
        </authorList>
    </citation>
    <scope>NUCLEOTIDE SEQUENCE [LARGE SCALE GENOMIC DNA]</scope>
    <source>
        <strain evidence="2 3">YPD9-1</strain>
    </source>
</reference>
<dbReference type="InterPro" id="IPR004435">
    <property type="entry name" value="MobB_dom"/>
</dbReference>
<dbReference type="EMBL" id="CP090978">
    <property type="protein sequence ID" value="UJF31591.1"/>
    <property type="molecule type" value="Genomic_DNA"/>
</dbReference>
<name>A0ABY3SEH6_9BACL</name>